<keyword evidence="4" id="KW-1185">Reference proteome</keyword>
<dbReference type="Pfam" id="PF00582">
    <property type="entry name" value="Usp"/>
    <property type="match status" value="2"/>
</dbReference>
<sequence>MFKRLLVGLDGSKSSWTACEYAFDFAQKLNLPVVGIHIIDERLMEESFLEDLAGVLGFTFYYGVSSKVKEFLESQADLILEEFLSLGRQKGVKASSFQTVGIPHKEIVSQADAEDLLFLGKKGKRPVEGFLLGSTADTVVRSSPCPVFLSAEEKRDLKRVCVAYDGKEMSKKGMKMALQIKDLFGSEIYALHVGDESMIDEVFKSADHYESLKGLPEEKIVEYCKEKEVDLLIMGAFSKGRFKEFLFGSITSFVVHHLDIPMLLVK</sequence>
<dbReference type="OrthoDB" id="11417at2"/>
<dbReference type="InterPro" id="IPR006015">
    <property type="entry name" value="Universal_stress_UspA"/>
</dbReference>
<evidence type="ECO:0000313" key="3">
    <source>
        <dbReference type="EMBL" id="SNZ11705.1"/>
    </source>
</evidence>
<dbReference type="Proteomes" id="UP000218627">
    <property type="component" value="Unassembled WGS sequence"/>
</dbReference>
<dbReference type="SUPFAM" id="SSF52402">
    <property type="entry name" value="Adenine nucleotide alpha hydrolases-like"/>
    <property type="match status" value="2"/>
</dbReference>
<dbReference type="PANTHER" id="PTHR46268:SF6">
    <property type="entry name" value="UNIVERSAL STRESS PROTEIN UP12"/>
    <property type="match status" value="1"/>
</dbReference>
<dbReference type="EMBL" id="OBEN01000001">
    <property type="protein sequence ID" value="SNZ11705.1"/>
    <property type="molecule type" value="Genomic_DNA"/>
</dbReference>
<evidence type="ECO:0000256" key="1">
    <source>
        <dbReference type="ARBA" id="ARBA00008791"/>
    </source>
</evidence>
<name>A0A285NQF7_9AQUI</name>
<reference evidence="4" key="1">
    <citation type="submission" date="2017-09" db="EMBL/GenBank/DDBJ databases">
        <authorList>
            <person name="Varghese N."/>
            <person name="Submissions S."/>
        </authorList>
    </citation>
    <scope>NUCLEOTIDE SEQUENCE [LARGE SCALE GENOMIC DNA]</scope>
    <source>
        <strain evidence="4">DSM 2913</strain>
    </source>
</reference>
<evidence type="ECO:0000313" key="4">
    <source>
        <dbReference type="Proteomes" id="UP000218627"/>
    </source>
</evidence>
<dbReference type="PANTHER" id="PTHR46268">
    <property type="entry name" value="STRESS RESPONSE PROTEIN NHAX"/>
    <property type="match status" value="1"/>
</dbReference>
<dbReference type="InterPro" id="IPR014729">
    <property type="entry name" value="Rossmann-like_a/b/a_fold"/>
</dbReference>
<dbReference type="Gene3D" id="3.40.50.620">
    <property type="entry name" value="HUPs"/>
    <property type="match status" value="3"/>
</dbReference>
<dbReference type="InterPro" id="IPR006016">
    <property type="entry name" value="UspA"/>
</dbReference>
<organism evidence="3 4">
    <name type="scientific">Hydrogenobacter hydrogenophilus</name>
    <dbReference type="NCBI Taxonomy" id="35835"/>
    <lineage>
        <taxon>Bacteria</taxon>
        <taxon>Pseudomonadati</taxon>
        <taxon>Aquificota</taxon>
        <taxon>Aquificia</taxon>
        <taxon>Aquificales</taxon>
        <taxon>Aquificaceae</taxon>
        <taxon>Hydrogenobacter</taxon>
    </lineage>
</organism>
<dbReference type="PRINTS" id="PR01438">
    <property type="entry name" value="UNVRSLSTRESS"/>
</dbReference>
<accession>A0A285NQF7</accession>
<dbReference type="CDD" id="cd00293">
    <property type="entry name" value="USP-like"/>
    <property type="match status" value="2"/>
</dbReference>
<comment type="similarity">
    <text evidence="1">Belongs to the universal stress protein A family.</text>
</comment>
<proteinExistence type="inferred from homology"/>
<evidence type="ECO:0000259" key="2">
    <source>
        <dbReference type="Pfam" id="PF00582"/>
    </source>
</evidence>
<feature type="domain" description="UspA" evidence="2">
    <location>
        <begin position="1"/>
        <end position="148"/>
    </location>
</feature>
<feature type="domain" description="UspA" evidence="2">
    <location>
        <begin position="211"/>
        <end position="266"/>
    </location>
</feature>
<protein>
    <submittedName>
        <fullName evidence="3">Nucleotide-binding universal stress protein, UspA family</fullName>
    </submittedName>
</protein>
<dbReference type="RefSeq" id="WP_096600381.1">
    <property type="nucleotide sequence ID" value="NZ_OBEN01000001.1"/>
</dbReference>
<gene>
    <name evidence="3" type="ORF">SAMN06265353_0310</name>
</gene>
<dbReference type="AlphaFoldDB" id="A0A285NQF7"/>